<dbReference type="EMBL" id="VLNT01000001">
    <property type="protein sequence ID" value="TSD68128.1"/>
    <property type="molecule type" value="Genomic_DNA"/>
</dbReference>
<dbReference type="AlphaFoldDB" id="A0A554SP82"/>
<organism evidence="1 2">
    <name type="scientific">Aeromicrobium piscarium</name>
    <dbReference type="NCBI Taxonomy" id="2590901"/>
    <lineage>
        <taxon>Bacteria</taxon>
        <taxon>Bacillati</taxon>
        <taxon>Actinomycetota</taxon>
        <taxon>Actinomycetes</taxon>
        <taxon>Propionibacteriales</taxon>
        <taxon>Nocardioidaceae</taxon>
        <taxon>Aeromicrobium</taxon>
    </lineage>
</organism>
<sequence>MSYTIPEDVAVELGRPASSITDDERQQWQAWIERVERKIRARFKREGHDLDDAVDTGRLSQEEITDVVVSAVARRVRNPNGITSTTVTVDDGTITRRREGVDDSLGLDLTDTEWEQLLPATEADAFSLRPTFTRDRCGGRFW</sequence>
<comment type="caution">
    <text evidence="1">The sequence shown here is derived from an EMBL/GenBank/DDBJ whole genome shotgun (WGS) entry which is preliminary data.</text>
</comment>
<name>A0A554SP82_9ACTN</name>
<dbReference type="RefSeq" id="WP_143911076.1">
    <property type="nucleotide sequence ID" value="NZ_VLNT01000001.1"/>
</dbReference>
<proteinExistence type="predicted"/>
<dbReference type="Pfam" id="PF09355">
    <property type="entry name" value="Phage_Gp19"/>
    <property type="match status" value="1"/>
</dbReference>
<dbReference type="InterPro" id="IPR018963">
    <property type="entry name" value="Mycophage_D29_Gp19"/>
</dbReference>
<dbReference type="Proteomes" id="UP000316988">
    <property type="component" value="Unassembled WGS sequence"/>
</dbReference>
<evidence type="ECO:0000313" key="2">
    <source>
        <dbReference type="Proteomes" id="UP000316988"/>
    </source>
</evidence>
<accession>A0A554SP82</accession>
<gene>
    <name evidence="1" type="ORF">FNM00_00590</name>
</gene>
<protein>
    <submittedName>
        <fullName evidence="1">Uncharacterized protein</fullName>
    </submittedName>
</protein>
<reference evidence="1 2" key="1">
    <citation type="submission" date="2019-07" db="EMBL/GenBank/DDBJ databases">
        <authorList>
            <person name="Zhao L.H."/>
        </authorList>
    </citation>
    <scope>NUCLEOTIDE SEQUENCE [LARGE SCALE GENOMIC DNA]</scope>
    <source>
        <strain evidence="1 2">Co35</strain>
    </source>
</reference>
<dbReference type="OrthoDB" id="4966962at2"/>
<evidence type="ECO:0000313" key="1">
    <source>
        <dbReference type="EMBL" id="TSD68128.1"/>
    </source>
</evidence>
<keyword evidence="2" id="KW-1185">Reference proteome</keyword>